<comment type="caution">
    <text evidence="1">The sequence shown here is derived from an EMBL/GenBank/DDBJ whole genome shotgun (WGS) entry which is preliminary data.</text>
</comment>
<dbReference type="EMBL" id="BMOD01000050">
    <property type="protein sequence ID" value="GGJ59286.1"/>
    <property type="molecule type" value="Genomic_DNA"/>
</dbReference>
<protein>
    <submittedName>
        <fullName evidence="1">Uncharacterized protein</fullName>
    </submittedName>
</protein>
<accession>A0ABQ2DJ10</accession>
<sequence>MYRLTDSPLLDHEELLELQLRFPHIRFCLVTALYLHGLTTTQPLRVQFAIPHHRTFPGVDHPPVEVYHFQDRHYQPHQTELTLSGTTRTLKLYTEEKTLCDLHRYQKKLGRDLYLEGLRKYLRGHKSPHQLIKVAREQHIDHKILNDLEVLLHDIDT</sequence>
<evidence type="ECO:0000313" key="2">
    <source>
        <dbReference type="Proteomes" id="UP000632222"/>
    </source>
</evidence>
<gene>
    <name evidence="1" type="ORF">GCM10008938_51770</name>
</gene>
<evidence type="ECO:0000313" key="1">
    <source>
        <dbReference type="EMBL" id="GGJ59286.1"/>
    </source>
</evidence>
<reference evidence="2" key="1">
    <citation type="journal article" date="2019" name="Int. J. Syst. Evol. Microbiol.">
        <title>The Global Catalogue of Microorganisms (GCM) 10K type strain sequencing project: providing services to taxonomists for standard genome sequencing and annotation.</title>
        <authorList>
            <consortium name="The Broad Institute Genomics Platform"/>
            <consortium name="The Broad Institute Genome Sequencing Center for Infectious Disease"/>
            <person name="Wu L."/>
            <person name="Ma J."/>
        </authorList>
    </citation>
    <scope>NUCLEOTIDE SEQUENCE [LARGE SCALE GENOMIC DNA]</scope>
    <source>
        <strain evidence="2">JCM 14370</strain>
    </source>
</reference>
<keyword evidence="2" id="KW-1185">Reference proteome</keyword>
<dbReference type="Proteomes" id="UP000632222">
    <property type="component" value="Unassembled WGS sequence"/>
</dbReference>
<proteinExistence type="predicted"/>
<name>A0ABQ2DJ10_9DEIO</name>
<organism evidence="1 2">
    <name type="scientific">Deinococcus roseus</name>
    <dbReference type="NCBI Taxonomy" id="392414"/>
    <lineage>
        <taxon>Bacteria</taxon>
        <taxon>Thermotogati</taxon>
        <taxon>Deinococcota</taxon>
        <taxon>Deinococci</taxon>
        <taxon>Deinococcales</taxon>
        <taxon>Deinococcaceae</taxon>
        <taxon>Deinococcus</taxon>
    </lineage>
</organism>